<dbReference type="GO" id="GO:0003964">
    <property type="term" value="F:RNA-directed DNA polymerase activity"/>
    <property type="evidence" value="ECO:0007669"/>
    <property type="project" value="UniProtKB-KW"/>
</dbReference>
<evidence type="ECO:0000259" key="2">
    <source>
        <dbReference type="PROSITE" id="PS50878"/>
    </source>
</evidence>
<name>A0ABS0YK59_9BACT</name>
<keyword evidence="3" id="KW-0808">Transferase</keyword>
<gene>
    <name evidence="3" type="ORF">JFN91_21035</name>
</gene>
<dbReference type="PANTHER" id="PTHR34047:SF8">
    <property type="entry name" value="PROTEIN YKFC"/>
    <property type="match status" value="1"/>
</dbReference>
<evidence type="ECO:0000313" key="3">
    <source>
        <dbReference type="EMBL" id="MBJ6752709.1"/>
    </source>
</evidence>
<dbReference type="Proteomes" id="UP000614714">
    <property type="component" value="Unassembled WGS sequence"/>
</dbReference>
<keyword evidence="3" id="KW-0695">RNA-directed DNA polymerase</keyword>
<dbReference type="RefSeq" id="WP_199391113.1">
    <property type="nucleotide sequence ID" value="NZ_JAEMHL010000022.1"/>
</dbReference>
<dbReference type="InterPro" id="IPR056471">
    <property type="entry name" value="HD-CE"/>
</dbReference>
<protein>
    <submittedName>
        <fullName evidence="3">RNA-directed DNA polymerase</fullName>
    </submittedName>
</protein>
<dbReference type="InterPro" id="IPR051083">
    <property type="entry name" value="GrpII_Intron_Splice-Mob/Def"/>
</dbReference>
<dbReference type="EMBL" id="JAEMHL010000022">
    <property type="protein sequence ID" value="MBJ6752709.1"/>
    <property type="molecule type" value="Genomic_DNA"/>
</dbReference>
<keyword evidence="3" id="KW-0548">Nucleotidyltransferase</keyword>
<dbReference type="Pfam" id="PF24391">
    <property type="entry name" value="HD-CE"/>
    <property type="match status" value="1"/>
</dbReference>
<dbReference type="SUPFAM" id="SSF109604">
    <property type="entry name" value="HD-domain/PDEase-like"/>
    <property type="match status" value="1"/>
</dbReference>
<dbReference type="InterPro" id="IPR043502">
    <property type="entry name" value="DNA/RNA_pol_sf"/>
</dbReference>
<proteinExistence type="inferred from homology"/>
<feature type="domain" description="Reverse transcriptase" evidence="2">
    <location>
        <begin position="50"/>
        <end position="309"/>
    </location>
</feature>
<evidence type="ECO:0000313" key="4">
    <source>
        <dbReference type="Proteomes" id="UP000614714"/>
    </source>
</evidence>
<keyword evidence="4" id="KW-1185">Reference proteome</keyword>
<reference evidence="3 4" key="1">
    <citation type="submission" date="2020-12" db="EMBL/GenBank/DDBJ databases">
        <title>Geomonas sp. Red421, isolated from paddy soil.</title>
        <authorList>
            <person name="Xu Z."/>
            <person name="Zhang Z."/>
            <person name="Masuda Y."/>
            <person name="Itoh H."/>
            <person name="Senoo K."/>
        </authorList>
    </citation>
    <scope>NUCLEOTIDE SEQUENCE [LARGE SCALE GENOMIC DNA]</scope>
    <source>
        <strain evidence="3 4">Red421</strain>
    </source>
</reference>
<dbReference type="PANTHER" id="PTHR34047">
    <property type="entry name" value="NUCLEAR INTRON MATURASE 1, MITOCHONDRIAL-RELATED"/>
    <property type="match status" value="1"/>
</dbReference>
<sequence>MDLLNRLTDYRNINLAFERTKNTHMNREISSNHEQDLFEGCTPKIYTYIKERLKQPDKFQFLPIEILNKPKKKINETWVMRPLARISFFDAVVAQCVLNVISEFISPLLATENFGYKIQNTNSIYFYQRWQEGYSKFVEQEIKALDETSHYKYLIELDIEQFYPSINHQTLLSAISKHIVKPNLEYGDILLLWLKKILNIPQVDYKGERIDIQGLPQGTLYSPILAMFYLKDVFRTLKNKGLLTRSKYFAYVDDFRFYFERKAQANKTFDSLKKILRVELSLSVNDLKSKVVRLDDNKKLEAKLMGKASNLNRAINDDVILAVDGNVKMKNNLLNLLDEAKKVFGNENDKFIERLNKFVSYRVTRLITTSEEWNKGYDRITTDELLGSNLVAMLHVLFITTSTVRDRQRLLDLFEKLATEPQFEEISYVRYLAFQYLFRWSPSELRLSNIRRKEIVALLESITSKPLYLKAAMSRCHEEWYRYFRELVNARPLSADDRELLAALHVIHKKDSPYLPTLYQKRSVTPRLVQKDNILRYTIFSPYWEDPGYLHDEKFKGVSYRFFKHNRTNFRTFLRKEVATGANSLWEVGASLSHETKRRILHKVFNWLAIQQSSKSLIPHSVLDPHYIWVDEKNDQVTLYGNPGYQNELLYYQSPSKIWRSAIGNLFKCLFEVEVLGNNVKALPYGLTFWQFRLLQLSKANGLSLKKYTELALIILTDTSDSNRSIIDPSYFETSKIVHHYINDGELTDKLFRVIRYVENSWKHGSKDCYFYTLHNQEHARQLVSAIHLIIEESGFCIYLNKKEMFRLLTACYLHDIAMLSPPSSKAIYDKSSINFTNLSRDMSRLPVINPKNLSDKLNYKLLFDVHKGIENFYESLVRDRHPYVSEQELNSDYPQLPLSVAERRDVGIISASHGWYKSQFKSLLTDDLHDGRHPLNLKLLSLLLRIADLCDVSSERVSREVIDRNFQRMNDISIFHWAKHLSVESIRIERTEPLSTKSTTVKICISHKYLPNMHLEEDSIKSKCESVCKIPSATNVISKLCGESKDKCRFHCIFINAAYKWFFEEINFINDYFQDKKIPLKLELDIVLSEHKCDDLIIVKNRNETIWAQEFLRNFFLG</sequence>
<comment type="similarity">
    <text evidence="1">Belongs to the bacterial reverse transcriptase family.</text>
</comment>
<dbReference type="InterPro" id="IPR000477">
    <property type="entry name" value="RT_dom"/>
</dbReference>
<dbReference type="Pfam" id="PF00078">
    <property type="entry name" value="RVT_1"/>
    <property type="match status" value="1"/>
</dbReference>
<organism evidence="3 4">
    <name type="scientific">Geomonas anaerohicana</name>
    <dbReference type="NCBI Taxonomy" id="2798583"/>
    <lineage>
        <taxon>Bacteria</taxon>
        <taxon>Pseudomonadati</taxon>
        <taxon>Thermodesulfobacteriota</taxon>
        <taxon>Desulfuromonadia</taxon>
        <taxon>Geobacterales</taxon>
        <taxon>Geobacteraceae</taxon>
        <taxon>Geomonas</taxon>
    </lineage>
</organism>
<evidence type="ECO:0000256" key="1">
    <source>
        <dbReference type="ARBA" id="ARBA00034120"/>
    </source>
</evidence>
<comment type="caution">
    <text evidence="3">The sequence shown here is derived from an EMBL/GenBank/DDBJ whole genome shotgun (WGS) entry which is preliminary data.</text>
</comment>
<accession>A0ABS0YK59</accession>
<dbReference type="PROSITE" id="PS50878">
    <property type="entry name" value="RT_POL"/>
    <property type="match status" value="1"/>
</dbReference>
<dbReference type="SUPFAM" id="SSF56672">
    <property type="entry name" value="DNA/RNA polymerases"/>
    <property type="match status" value="1"/>
</dbReference>
<dbReference type="CDD" id="cd01646">
    <property type="entry name" value="RT_Bac_retron_I"/>
    <property type="match status" value="1"/>
</dbReference>